<proteinExistence type="predicted"/>
<gene>
    <name evidence="2" type="ORF">SR41_08805</name>
</gene>
<sequence>MRHTRPCQRRPQPGVLMLALLALCALLGGGGIAQAHVHPLHATARDGTDRSTTLATADADCALCYARAAFEPLLPDAVPTAIAAVPAAAIRPIQAVAAYPLPAPRGHGWRSRAPPIDSPL</sequence>
<comment type="caution">
    <text evidence="2">The sequence shown here is derived from an EMBL/GenBank/DDBJ whole genome shotgun (WGS) entry which is preliminary data.</text>
</comment>
<feature type="chain" id="PRO_5002242676" description="DUF2946 domain-containing protein" evidence="1">
    <location>
        <begin position="36"/>
        <end position="120"/>
    </location>
</feature>
<evidence type="ECO:0000313" key="2">
    <source>
        <dbReference type="EMBL" id="KIU28114.1"/>
    </source>
</evidence>
<dbReference type="PATRIC" id="fig|1549858.7.peg.1621"/>
<evidence type="ECO:0008006" key="4">
    <source>
        <dbReference type="Google" id="ProtNLM"/>
    </source>
</evidence>
<dbReference type="Pfam" id="PF11162">
    <property type="entry name" value="DUF2946"/>
    <property type="match status" value="1"/>
</dbReference>
<organism evidence="2 3">
    <name type="scientific">Sphingomonas melonis</name>
    <dbReference type="NCBI Taxonomy" id="152682"/>
    <lineage>
        <taxon>Bacteria</taxon>
        <taxon>Pseudomonadati</taxon>
        <taxon>Pseudomonadota</taxon>
        <taxon>Alphaproteobacteria</taxon>
        <taxon>Sphingomonadales</taxon>
        <taxon>Sphingomonadaceae</taxon>
        <taxon>Sphingomonas</taxon>
    </lineage>
</organism>
<reference evidence="2 3" key="1">
    <citation type="submission" date="2015-01" db="EMBL/GenBank/DDBJ databases">
        <title>Genome of Sphingomonas taxi strain 30a.</title>
        <authorList>
            <person name="Eevers N."/>
            <person name="Van Hamme J."/>
            <person name="Bottos E."/>
            <person name="Weyens N."/>
            <person name="Vangronsveld J."/>
        </authorList>
    </citation>
    <scope>NUCLEOTIDE SEQUENCE [LARGE SCALE GENOMIC DNA]</scope>
    <source>
        <strain evidence="2 3">30a</strain>
    </source>
</reference>
<dbReference type="Proteomes" id="UP000033203">
    <property type="component" value="Unassembled WGS sequence"/>
</dbReference>
<feature type="signal peptide" evidence="1">
    <location>
        <begin position="1"/>
        <end position="35"/>
    </location>
</feature>
<dbReference type="EMBL" id="JXTP01000035">
    <property type="protein sequence ID" value="KIU28114.1"/>
    <property type="molecule type" value="Genomic_DNA"/>
</dbReference>
<dbReference type="AlphaFoldDB" id="A0A0D1KUT2"/>
<dbReference type="InterPro" id="IPR021333">
    <property type="entry name" value="DUF2946"/>
</dbReference>
<accession>A0A0D1KUT2</accession>
<keyword evidence="1" id="KW-0732">Signal</keyword>
<evidence type="ECO:0000313" key="3">
    <source>
        <dbReference type="Proteomes" id="UP000033203"/>
    </source>
</evidence>
<evidence type="ECO:0000256" key="1">
    <source>
        <dbReference type="SAM" id="SignalP"/>
    </source>
</evidence>
<protein>
    <recommendedName>
        <fullName evidence="4">DUF2946 domain-containing protein</fullName>
    </recommendedName>
</protein>
<name>A0A0D1KUT2_9SPHN</name>